<evidence type="ECO:0000313" key="3">
    <source>
        <dbReference type="Proteomes" id="UP000298663"/>
    </source>
</evidence>
<dbReference type="Proteomes" id="UP000298663">
    <property type="component" value="Unassembled WGS sequence"/>
</dbReference>
<dbReference type="PANTHER" id="PTHR31389">
    <property type="entry name" value="LD39211P"/>
    <property type="match status" value="1"/>
</dbReference>
<dbReference type="InterPro" id="IPR012444">
    <property type="entry name" value="DUF1647"/>
</dbReference>
<dbReference type="AlphaFoldDB" id="A0A4U5NB82"/>
<dbReference type="EMBL" id="AZBU02000004">
    <property type="protein sequence ID" value="TKR80099.1"/>
    <property type="molecule type" value="Genomic_DNA"/>
</dbReference>
<sequence>MPHQCLQTSRRVRQKPRLTLQNAVLFLAIVFCASIILCTLLDCVPCSFRAPKNATNFIARRQNSNLLASLPNYKPDLSSILIATATSVDHFIEMLRFCRNFVNNRELASHPNLRLVIYNLGDLNEDQIKAVNETCGGAEIRDFQFDRYPTFVKNLKQYRWKPVIISETLMESDVVIWADSSTEFGGGSETFESLIEEISKSNITMRLIGNTYLSIFRATHERMYSYLPIPPEKAKALKMYGALTIIWVKTPRTQHAVLYPWVECALDAECMAPRGAQPYCWMGTYPEPQYAFCHRYDQSAINIILANAANFDGRLYQSDSLLMTTSRIV</sequence>
<evidence type="ECO:0000256" key="1">
    <source>
        <dbReference type="SAM" id="Phobius"/>
    </source>
</evidence>
<keyword evidence="1" id="KW-0472">Membrane</keyword>
<accession>A0A4U5NB82</accession>
<dbReference type="STRING" id="34508.A0A4U5NB82"/>
<gene>
    <name evidence="2" type="ORF">L596_014228</name>
</gene>
<proteinExistence type="predicted"/>
<keyword evidence="1" id="KW-0812">Transmembrane</keyword>
<protein>
    <submittedName>
        <fullName evidence="2">Uncharacterized protein</fullName>
    </submittedName>
</protein>
<reference evidence="2 3" key="1">
    <citation type="journal article" date="2015" name="Genome Biol.">
        <title>Comparative genomics of Steinernema reveals deeply conserved gene regulatory networks.</title>
        <authorList>
            <person name="Dillman A.R."/>
            <person name="Macchietto M."/>
            <person name="Porter C.F."/>
            <person name="Rogers A."/>
            <person name="Williams B."/>
            <person name="Antoshechkin I."/>
            <person name="Lee M.M."/>
            <person name="Goodwin Z."/>
            <person name="Lu X."/>
            <person name="Lewis E.E."/>
            <person name="Goodrich-Blair H."/>
            <person name="Stock S.P."/>
            <person name="Adams B.J."/>
            <person name="Sternberg P.W."/>
            <person name="Mortazavi A."/>
        </authorList>
    </citation>
    <scope>NUCLEOTIDE SEQUENCE [LARGE SCALE GENOMIC DNA]</scope>
    <source>
        <strain evidence="2 3">ALL</strain>
    </source>
</reference>
<dbReference type="Pfam" id="PF07801">
    <property type="entry name" value="DUF1647"/>
    <property type="match status" value="1"/>
</dbReference>
<reference evidence="2 3" key="2">
    <citation type="journal article" date="2019" name="G3 (Bethesda)">
        <title>Hybrid Assembly of the Genome of the Entomopathogenic Nematode Steinernema carpocapsae Identifies the X-Chromosome.</title>
        <authorList>
            <person name="Serra L."/>
            <person name="Macchietto M."/>
            <person name="Macias-Munoz A."/>
            <person name="McGill C.J."/>
            <person name="Rodriguez I.M."/>
            <person name="Rodriguez B."/>
            <person name="Murad R."/>
            <person name="Mortazavi A."/>
        </authorList>
    </citation>
    <scope>NUCLEOTIDE SEQUENCE [LARGE SCALE GENOMIC DNA]</scope>
    <source>
        <strain evidence="2 3">ALL</strain>
    </source>
</reference>
<keyword evidence="3" id="KW-1185">Reference proteome</keyword>
<evidence type="ECO:0000313" key="2">
    <source>
        <dbReference type="EMBL" id="TKR80099.1"/>
    </source>
</evidence>
<comment type="caution">
    <text evidence="2">The sequence shown here is derived from an EMBL/GenBank/DDBJ whole genome shotgun (WGS) entry which is preliminary data.</text>
</comment>
<organism evidence="2 3">
    <name type="scientific">Steinernema carpocapsae</name>
    <name type="common">Entomopathogenic nematode</name>
    <dbReference type="NCBI Taxonomy" id="34508"/>
    <lineage>
        <taxon>Eukaryota</taxon>
        <taxon>Metazoa</taxon>
        <taxon>Ecdysozoa</taxon>
        <taxon>Nematoda</taxon>
        <taxon>Chromadorea</taxon>
        <taxon>Rhabditida</taxon>
        <taxon>Tylenchina</taxon>
        <taxon>Panagrolaimomorpha</taxon>
        <taxon>Strongyloidoidea</taxon>
        <taxon>Steinernematidae</taxon>
        <taxon>Steinernema</taxon>
    </lineage>
</organism>
<name>A0A4U5NB82_STECR</name>
<keyword evidence="1" id="KW-1133">Transmembrane helix</keyword>
<feature type="transmembrane region" description="Helical" evidence="1">
    <location>
        <begin position="20"/>
        <end position="42"/>
    </location>
</feature>
<dbReference type="PANTHER" id="PTHR31389:SF4">
    <property type="entry name" value="LD39211P"/>
    <property type="match status" value="1"/>
</dbReference>
<dbReference type="OrthoDB" id="10053392at2759"/>